<dbReference type="STRING" id="341454.A0A4S2MHG9"/>
<accession>A0A4S2MHG9</accession>
<sequence>NKILSLIKYKALIGARFEIGGRLTRRNVASMSVFKIGQKGTLKNIGSSYRGESVPILRGHVRPNLYYSSFNSTTSSGSFGVK</sequence>
<name>A0A4S2MHG9_9PEZI</name>
<dbReference type="EMBL" id="ML220241">
    <property type="protein sequence ID" value="TGZ76135.1"/>
    <property type="molecule type" value="Genomic_DNA"/>
</dbReference>
<keyword evidence="2" id="KW-1185">Reference proteome</keyword>
<reference evidence="1 2" key="1">
    <citation type="submission" date="2019-04" db="EMBL/GenBank/DDBJ databases">
        <title>Comparative genomics and transcriptomics to analyze fruiting body development in filamentous ascomycetes.</title>
        <authorList>
            <consortium name="DOE Joint Genome Institute"/>
            <person name="Lutkenhaus R."/>
            <person name="Traeger S."/>
            <person name="Breuer J."/>
            <person name="Kuo A."/>
            <person name="Lipzen A."/>
            <person name="Pangilinan J."/>
            <person name="Dilworth D."/>
            <person name="Sandor L."/>
            <person name="Poggeler S."/>
            <person name="Barry K."/>
            <person name="Grigoriev I.V."/>
            <person name="Nowrousian M."/>
        </authorList>
    </citation>
    <scope>NUCLEOTIDE SEQUENCE [LARGE SCALE GENOMIC DNA]</scope>
    <source>
        <strain evidence="1 2">CBS 389.68</strain>
    </source>
</reference>
<proteinExistence type="predicted"/>
<feature type="non-terminal residue" evidence="1">
    <location>
        <position position="1"/>
    </location>
</feature>
<dbReference type="AlphaFoldDB" id="A0A4S2MHG9"/>
<evidence type="ECO:0000313" key="1">
    <source>
        <dbReference type="EMBL" id="TGZ76135.1"/>
    </source>
</evidence>
<feature type="non-terminal residue" evidence="1">
    <location>
        <position position="82"/>
    </location>
</feature>
<protein>
    <submittedName>
        <fullName evidence="1">Uncharacterized protein</fullName>
    </submittedName>
</protein>
<gene>
    <name evidence="1" type="ORF">EX30DRAFT_292130</name>
</gene>
<dbReference type="InParanoid" id="A0A4S2MHG9"/>
<dbReference type="Proteomes" id="UP000298138">
    <property type="component" value="Unassembled WGS sequence"/>
</dbReference>
<organism evidence="1 2">
    <name type="scientific">Ascodesmis nigricans</name>
    <dbReference type="NCBI Taxonomy" id="341454"/>
    <lineage>
        <taxon>Eukaryota</taxon>
        <taxon>Fungi</taxon>
        <taxon>Dikarya</taxon>
        <taxon>Ascomycota</taxon>
        <taxon>Pezizomycotina</taxon>
        <taxon>Pezizomycetes</taxon>
        <taxon>Pezizales</taxon>
        <taxon>Ascodesmidaceae</taxon>
        <taxon>Ascodesmis</taxon>
    </lineage>
</organism>
<evidence type="ECO:0000313" key="2">
    <source>
        <dbReference type="Proteomes" id="UP000298138"/>
    </source>
</evidence>
<dbReference type="OrthoDB" id="4360278at2759"/>